<dbReference type="PANTHER" id="PTHR23279">
    <property type="entry name" value="DEFECTIVE PROBOSCIS EXTENSION RESPONSE DPR -RELATED"/>
    <property type="match status" value="1"/>
</dbReference>
<accession>A0AA40G0A0</accession>
<organism evidence="3 4">
    <name type="scientific">Melipona bicolor</name>
    <dbReference type="NCBI Taxonomy" id="60889"/>
    <lineage>
        <taxon>Eukaryota</taxon>
        <taxon>Metazoa</taxon>
        <taxon>Ecdysozoa</taxon>
        <taxon>Arthropoda</taxon>
        <taxon>Hexapoda</taxon>
        <taxon>Insecta</taxon>
        <taxon>Pterygota</taxon>
        <taxon>Neoptera</taxon>
        <taxon>Endopterygota</taxon>
        <taxon>Hymenoptera</taxon>
        <taxon>Apocrita</taxon>
        <taxon>Aculeata</taxon>
        <taxon>Apoidea</taxon>
        <taxon>Anthophila</taxon>
        <taxon>Apidae</taxon>
        <taxon>Melipona</taxon>
    </lineage>
</organism>
<dbReference type="PANTHER" id="PTHR23279:SF36">
    <property type="entry name" value="DEFECTIVE PROBOSCIS EXTENSION RESPONSE 9, ISOFORM A"/>
    <property type="match status" value="1"/>
</dbReference>
<dbReference type="GO" id="GO:0032589">
    <property type="term" value="C:neuron projection membrane"/>
    <property type="evidence" value="ECO:0007669"/>
    <property type="project" value="TreeGrafter"/>
</dbReference>
<dbReference type="PROSITE" id="PS50835">
    <property type="entry name" value="IG_LIKE"/>
    <property type="match status" value="1"/>
</dbReference>
<proteinExistence type="predicted"/>
<dbReference type="Gene3D" id="2.60.40.10">
    <property type="entry name" value="Immunoglobulins"/>
    <property type="match status" value="1"/>
</dbReference>
<dbReference type="InterPro" id="IPR036179">
    <property type="entry name" value="Ig-like_dom_sf"/>
</dbReference>
<evidence type="ECO:0000313" key="4">
    <source>
        <dbReference type="Proteomes" id="UP001177670"/>
    </source>
</evidence>
<feature type="region of interest" description="Disordered" evidence="1">
    <location>
        <begin position="39"/>
        <end position="72"/>
    </location>
</feature>
<feature type="compositionally biased region" description="Polar residues" evidence="1">
    <location>
        <begin position="62"/>
        <end position="72"/>
    </location>
</feature>
<dbReference type="EMBL" id="JAHYIQ010000010">
    <property type="protein sequence ID" value="KAK1128523.1"/>
    <property type="molecule type" value="Genomic_DNA"/>
</dbReference>
<keyword evidence="4" id="KW-1185">Reference proteome</keyword>
<gene>
    <name evidence="3" type="ORF">K0M31_002981</name>
</gene>
<dbReference type="InterPro" id="IPR037448">
    <property type="entry name" value="Zig-8"/>
</dbReference>
<sequence length="203" mass="22303">MDQGVLPQDGLKMARKSSAPKLGLRIIYLEIRLGSDDTGTASSYLTSEHRPSRPLLKRHSRGTSSGTQAQNKQNVFQGSATVYQVHVRTLLCVGLSESMCTNARGKERRNLSEIVTATANFQHSGKQRYDERRSFVTRSCDIVAIIITYDPTRGGVSVVTEKGDITRSFLLVQEAKPSDSGRYTCNPSNAQSKSITVHVLNGE</sequence>
<dbReference type="InterPro" id="IPR007110">
    <property type="entry name" value="Ig-like_dom"/>
</dbReference>
<dbReference type="AlphaFoldDB" id="A0AA40G0A0"/>
<dbReference type="SUPFAM" id="SSF48726">
    <property type="entry name" value="Immunoglobulin"/>
    <property type="match status" value="1"/>
</dbReference>
<dbReference type="InterPro" id="IPR013783">
    <property type="entry name" value="Ig-like_fold"/>
</dbReference>
<feature type="domain" description="Ig-like" evidence="2">
    <location>
        <begin position="54"/>
        <end position="196"/>
    </location>
</feature>
<evidence type="ECO:0000256" key="1">
    <source>
        <dbReference type="SAM" id="MobiDB-lite"/>
    </source>
</evidence>
<dbReference type="Proteomes" id="UP001177670">
    <property type="component" value="Unassembled WGS sequence"/>
</dbReference>
<protein>
    <recommendedName>
        <fullName evidence="2">Ig-like domain-containing protein</fullName>
    </recommendedName>
</protein>
<evidence type="ECO:0000313" key="3">
    <source>
        <dbReference type="EMBL" id="KAK1128523.1"/>
    </source>
</evidence>
<evidence type="ECO:0000259" key="2">
    <source>
        <dbReference type="PROSITE" id="PS50835"/>
    </source>
</evidence>
<dbReference type="GO" id="GO:0050808">
    <property type="term" value="P:synapse organization"/>
    <property type="evidence" value="ECO:0007669"/>
    <property type="project" value="TreeGrafter"/>
</dbReference>
<reference evidence="3" key="1">
    <citation type="submission" date="2021-10" db="EMBL/GenBank/DDBJ databases">
        <title>Melipona bicolor Genome sequencing and assembly.</title>
        <authorList>
            <person name="Araujo N.S."/>
            <person name="Arias M.C."/>
        </authorList>
    </citation>
    <scope>NUCLEOTIDE SEQUENCE</scope>
    <source>
        <strain evidence="3">USP_2M_L1-L4_2017</strain>
        <tissue evidence="3">Whole body</tissue>
    </source>
</reference>
<comment type="caution">
    <text evidence="3">The sequence shown here is derived from an EMBL/GenBank/DDBJ whole genome shotgun (WGS) entry which is preliminary data.</text>
</comment>
<name>A0AA40G0A0_9HYME</name>